<evidence type="ECO:0000256" key="1">
    <source>
        <dbReference type="ARBA" id="ARBA00004571"/>
    </source>
</evidence>
<dbReference type="InterPro" id="IPR039426">
    <property type="entry name" value="TonB-dep_rcpt-like"/>
</dbReference>
<keyword evidence="4" id="KW-1134">Transmembrane beta strand</keyword>
<keyword evidence="5" id="KW-0812">Transmembrane</keyword>
<gene>
    <name evidence="14" type="ORF">LVJ83_07135</name>
</gene>
<keyword evidence="15" id="KW-1185">Reference proteome</keyword>
<accession>A0ABY4DNY7</accession>
<evidence type="ECO:0000259" key="13">
    <source>
        <dbReference type="Pfam" id="PF07715"/>
    </source>
</evidence>
<feature type="chain" id="PRO_5045739364" evidence="11">
    <location>
        <begin position="27"/>
        <end position="796"/>
    </location>
</feature>
<comment type="similarity">
    <text evidence="2 10">Belongs to the TonB-dependent receptor family.</text>
</comment>
<dbReference type="Gene3D" id="2.40.170.20">
    <property type="entry name" value="TonB-dependent receptor, beta-barrel domain"/>
    <property type="match status" value="1"/>
</dbReference>
<dbReference type="Gene3D" id="2.170.130.10">
    <property type="entry name" value="TonB-dependent receptor, plug domain"/>
    <property type="match status" value="1"/>
</dbReference>
<dbReference type="PANTHER" id="PTHR30069:SF40">
    <property type="entry name" value="TONB-DEPENDENT RECEPTOR NMB0964-RELATED"/>
    <property type="match status" value="1"/>
</dbReference>
<organism evidence="14 15">
    <name type="scientific">Uruburuella testudinis</name>
    <dbReference type="NCBI Taxonomy" id="1282863"/>
    <lineage>
        <taxon>Bacteria</taxon>
        <taxon>Pseudomonadati</taxon>
        <taxon>Pseudomonadota</taxon>
        <taxon>Betaproteobacteria</taxon>
        <taxon>Neisseriales</taxon>
        <taxon>Neisseriaceae</taxon>
        <taxon>Uruburuella</taxon>
    </lineage>
</organism>
<dbReference type="Pfam" id="PF07715">
    <property type="entry name" value="Plug"/>
    <property type="match status" value="1"/>
</dbReference>
<dbReference type="PANTHER" id="PTHR30069">
    <property type="entry name" value="TONB-DEPENDENT OUTER MEMBRANE RECEPTOR"/>
    <property type="match status" value="1"/>
</dbReference>
<evidence type="ECO:0000256" key="11">
    <source>
        <dbReference type="SAM" id="SignalP"/>
    </source>
</evidence>
<evidence type="ECO:0000256" key="4">
    <source>
        <dbReference type="ARBA" id="ARBA00022452"/>
    </source>
</evidence>
<keyword evidence="7 10" id="KW-0472">Membrane</keyword>
<dbReference type="RefSeq" id="WP_244783835.1">
    <property type="nucleotide sequence ID" value="NZ_CP091508.1"/>
</dbReference>
<dbReference type="InterPro" id="IPR037066">
    <property type="entry name" value="Plug_dom_sf"/>
</dbReference>
<reference evidence="14 15" key="1">
    <citation type="journal article" date="2022" name="Res Sq">
        <title>Evolution of multicellular longitudinally dividing oral cavity symbionts (Neisseriaceae).</title>
        <authorList>
            <person name="Nyongesa S."/>
            <person name="Weber P."/>
            <person name="Bernet E."/>
            <person name="Pullido F."/>
            <person name="Nieckarz M."/>
            <person name="Delaby M."/>
            <person name="Nieves C."/>
            <person name="Viehboeck T."/>
            <person name="Krause N."/>
            <person name="Rivera-Millot A."/>
            <person name="Nakamura A."/>
            <person name="Vischer N."/>
            <person name="VanNieuwenhze M."/>
            <person name="Brun Y."/>
            <person name="Cava F."/>
            <person name="Bulgheresi S."/>
            <person name="Veyrier F."/>
        </authorList>
    </citation>
    <scope>NUCLEOTIDE SEQUENCE [LARGE SCALE GENOMIC DNA]</scope>
    <source>
        <strain evidence="14 15">CCUG 63373m</strain>
    </source>
</reference>
<feature type="domain" description="TonB-dependent receptor-like beta-barrel" evidence="12">
    <location>
        <begin position="352"/>
        <end position="765"/>
    </location>
</feature>
<feature type="signal peptide" evidence="11">
    <location>
        <begin position="1"/>
        <end position="26"/>
    </location>
</feature>
<dbReference type="InterPro" id="IPR036942">
    <property type="entry name" value="Beta-barrel_TonB_sf"/>
</dbReference>
<keyword evidence="9" id="KW-0998">Cell outer membrane</keyword>
<dbReference type="Proteomes" id="UP000829817">
    <property type="component" value="Chromosome"/>
</dbReference>
<evidence type="ECO:0000313" key="15">
    <source>
        <dbReference type="Proteomes" id="UP000829817"/>
    </source>
</evidence>
<evidence type="ECO:0000256" key="6">
    <source>
        <dbReference type="ARBA" id="ARBA00023077"/>
    </source>
</evidence>
<keyword evidence="8 14" id="KW-0675">Receptor</keyword>
<keyword evidence="3" id="KW-0813">Transport</keyword>
<feature type="domain" description="TonB-dependent receptor plug" evidence="13">
    <location>
        <begin position="54"/>
        <end position="154"/>
    </location>
</feature>
<evidence type="ECO:0000256" key="2">
    <source>
        <dbReference type="ARBA" id="ARBA00009810"/>
    </source>
</evidence>
<protein>
    <submittedName>
        <fullName evidence="14">TonB-dependent receptor</fullName>
    </submittedName>
</protein>
<evidence type="ECO:0000256" key="5">
    <source>
        <dbReference type="ARBA" id="ARBA00022692"/>
    </source>
</evidence>
<evidence type="ECO:0000256" key="7">
    <source>
        <dbReference type="ARBA" id="ARBA00023136"/>
    </source>
</evidence>
<evidence type="ECO:0000256" key="10">
    <source>
        <dbReference type="RuleBase" id="RU003357"/>
    </source>
</evidence>
<dbReference type="Pfam" id="PF00593">
    <property type="entry name" value="TonB_dep_Rec_b-barrel"/>
    <property type="match status" value="1"/>
</dbReference>
<dbReference type="SUPFAM" id="SSF56935">
    <property type="entry name" value="Porins"/>
    <property type="match status" value="1"/>
</dbReference>
<evidence type="ECO:0000313" key="14">
    <source>
        <dbReference type="EMBL" id="UOO80764.1"/>
    </source>
</evidence>
<dbReference type="InterPro" id="IPR012910">
    <property type="entry name" value="Plug_dom"/>
</dbReference>
<dbReference type="EMBL" id="CP091508">
    <property type="protein sequence ID" value="UOO80764.1"/>
    <property type="molecule type" value="Genomic_DNA"/>
</dbReference>
<name>A0ABY4DNY7_9NEIS</name>
<proteinExistence type="inferred from homology"/>
<evidence type="ECO:0000256" key="8">
    <source>
        <dbReference type="ARBA" id="ARBA00023170"/>
    </source>
</evidence>
<comment type="subcellular location">
    <subcellularLocation>
        <location evidence="1">Cell outer membrane</location>
        <topology evidence="1">Multi-pass membrane protein</topology>
    </subcellularLocation>
</comment>
<dbReference type="InterPro" id="IPR000531">
    <property type="entry name" value="Beta-barrel_TonB"/>
</dbReference>
<evidence type="ECO:0000256" key="3">
    <source>
        <dbReference type="ARBA" id="ARBA00022448"/>
    </source>
</evidence>
<sequence>MRRLKHNKIALNVAAALMLLPVAVYAQDAAETALLPEVEVLGTRAVSSAKAKFMGTKTVLEGVQLQQNRAPTLGGVVEKTAGVQSEHFGPNSGRPVVRSLSGSRVQVLANDLSLQDVAVISGNLPAQIEPFMAEKIEIIKGPASVLYGGSAIGGSVNVDDGRVPVKIGDKRFSGKIDVSGGMNTPNTQMFRLDGNNGSNWAWHIDGLRRQISSYRIPGRTKADVCYDPSLAGSQTALRDMCQMNMKLTRGGINPAWYPYLNKYFIDNPDELESEIDRYHTRPANHWGVPNPPNPAYVPGSPPNLPDIKGPLTDMVAVPHGRIPNSHLKTQSFSAGTSYISEKGYVGIAVNRYQTDYGVPGFAYDGGWSNGVVKNIGWKPANIRARQTRWDVRAALNEPLPGIERIGLSLGYAKAENGDYLGEFLSSGLNSTSKQMRVEVSHAPLGPFSGTFGMAANRRIIDSSGEDAYMPSVKSREQGFFVLEKANFDPVSIEMGARWDSIKHDRKPDDYRAGQGWGKYHDKPHRFALQNYHAALQWHISDTWNVKLQRSWSERAPEVNELYASNRHLATLSVEEGNAGQQKEKAIGWELSSSMERQNWQAQATLYRNEFRNYSYLGYTGLSSSLPGAERLLVRQWRQHDTTLSGMELSMRYRFLNNRSGQWFVGAFGDWVKNRPKYHENSPTQSLAGNYMPGMPTSRYGGELAWERSGWRAAVGAVHYTRQKKVGKVIDNEPELPGYTLVDAHLAYAHSSRYGDWEWYLDGKNLTNREARPFNSPLKYLSPLPGRSLTAGVRVGF</sequence>
<keyword evidence="11" id="KW-0732">Signal</keyword>
<keyword evidence="6 10" id="KW-0798">TonB box</keyword>
<evidence type="ECO:0000256" key="9">
    <source>
        <dbReference type="ARBA" id="ARBA00023237"/>
    </source>
</evidence>
<evidence type="ECO:0000259" key="12">
    <source>
        <dbReference type="Pfam" id="PF00593"/>
    </source>
</evidence>